<comment type="caution">
    <text evidence="1">The sequence shown here is derived from an EMBL/GenBank/DDBJ whole genome shotgun (WGS) entry which is preliminary data.</text>
</comment>
<evidence type="ECO:0008006" key="3">
    <source>
        <dbReference type="Google" id="ProtNLM"/>
    </source>
</evidence>
<name>A0A4Q4KRA0_9FLAO</name>
<dbReference type="AlphaFoldDB" id="A0A4Q4KRA0"/>
<accession>A0A4Q4KRA0</accession>
<protein>
    <recommendedName>
        <fullName evidence="3">Outer membrane protein beta-barrel domain-containing protein</fullName>
    </recommendedName>
</protein>
<dbReference type="EMBL" id="SETE01000002">
    <property type="protein sequence ID" value="RYM35134.1"/>
    <property type="molecule type" value="Genomic_DNA"/>
</dbReference>
<dbReference type="OrthoDB" id="1492374at2"/>
<sequence>MKKFYLFICFVFLLFNARSQFTYINVSGGYEGLSLYSNAGSTLTGVKSFTASVSAISRFKRHFGVGFEFSLPISQNFDFSFKNSETSSGVFFEKKVTDILINDEFNRYFAYQYNYNVSYQSIISLFGRIYFDSYLNFYTDVNVSNLKVSEAFTFVRPYYSSYGSGNNFIPEIPAENINYTEEYSLISPGLRLGLSPHITDHLYLDFKIGVNFILFDKVSFEYRVPYDYGNYDNLHQYVIFESQASGLKTIFSTSLGIGFYF</sequence>
<proteinExistence type="predicted"/>
<evidence type="ECO:0000313" key="1">
    <source>
        <dbReference type="EMBL" id="RYM35134.1"/>
    </source>
</evidence>
<evidence type="ECO:0000313" key="2">
    <source>
        <dbReference type="Proteomes" id="UP000293952"/>
    </source>
</evidence>
<organism evidence="1 2">
    <name type="scientific">Brumimicrobium glaciale</name>
    <dbReference type="NCBI Taxonomy" id="200475"/>
    <lineage>
        <taxon>Bacteria</taxon>
        <taxon>Pseudomonadati</taxon>
        <taxon>Bacteroidota</taxon>
        <taxon>Flavobacteriia</taxon>
        <taxon>Flavobacteriales</taxon>
        <taxon>Crocinitomicaceae</taxon>
        <taxon>Brumimicrobium</taxon>
    </lineage>
</organism>
<gene>
    <name evidence="1" type="ORF">ERX46_07085</name>
</gene>
<dbReference type="Proteomes" id="UP000293952">
    <property type="component" value="Unassembled WGS sequence"/>
</dbReference>
<reference evidence="1 2" key="1">
    <citation type="submission" date="2019-02" db="EMBL/GenBank/DDBJ databases">
        <title>Genome sequence of the sea-ice species Brumimicrobium glaciale.</title>
        <authorList>
            <person name="Bowman J.P."/>
        </authorList>
    </citation>
    <scope>NUCLEOTIDE SEQUENCE [LARGE SCALE GENOMIC DNA]</scope>
    <source>
        <strain evidence="1 2">IC156</strain>
    </source>
</reference>
<dbReference type="RefSeq" id="WP_130093142.1">
    <property type="nucleotide sequence ID" value="NZ_SETE01000002.1"/>
</dbReference>
<keyword evidence="2" id="KW-1185">Reference proteome</keyword>